<dbReference type="Pfam" id="PF00168">
    <property type="entry name" value="C2"/>
    <property type="match status" value="2"/>
</dbReference>
<organism evidence="4 5">
    <name type="scientific">Schistosoma bovis</name>
    <name type="common">Blood fluke</name>
    <dbReference type="NCBI Taxonomy" id="6184"/>
    <lineage>
        <taxon>Eukaryota</taxon>
        <taxon>Metazoa</taxon>
        <taxon>Spiralia</taxon>
        <taxon>Lophotrochozoa</taxon>
        <taxon>Platyhelminthes</taxon>
        <taxon>Trematoda</taxon>
        <taxon>Digenea</taxon>
        <taxon>Strigeidida</taxon>
        <taxon>Schistosomatoidea</taxon>
        <taxon>Schistosomatidae</taxon>
        <taxon>Schistosoma</taxon>
    </lineage>
</organism>
<dbReference type="InterPro" id="IPR000008">
    <property type="entry name" value="C2_dom"/>
</dbReference>
<gene>
    <name evidence="4" type="ORF">DC041_0011517</name>
</gene>
<dbReference type="GO" id="GO:0005509">
    <property type="term" value="F:calcium ion binding"/>
    <property type="evidence" value="ECO:0007669"/>
    <property type="project" value="TreeGrafter"/>
</dbReference>
<dbReference type="SUPFAM" id="SSF49562">
    <property type="entry name" value="C2 domain (Calcium/lipid-binding domain, CaLB)"/>
    <property type="match status" value="2"/>
</dbReference>
<dbReference type="PROSITE" id="PS50004">
    <property type="entry name" value="C2"/>
    <property type="match status" value="2"/>
</dbReference>
<reference evidence="4 5" key="1">
    <citation type="journal article" date="2019" name="PLoS Pathog.">
        <title>Genome sequence of the bovine parasite Schistosoma bovis Tanzania.</title>
        <authorList>
            <person name="Oey H."/>
            <person name="Zakrzewski M."/>
            <person name="Gobert G."/>
            <person name="Gravermann K."/>
            <person name="Stoye J."/>
            <person name="Jones M."/>
            <person name="Mcmanus D."/>
            <person name="Krause L."/>
        </authorList>
    </citation>
    <scope>NUCLEOTIDE SEQUENCE [LARGE SCALE GENOMIC DNA]</scope>
    <source>
        <strain evidence="4 5">TAN1997</strain>
    </source>
</reference>
<name>A0A430Q0F9_SCHBO</name>
<dbReference type="EMBL" id="QMKO01003624">
    <property type="protein sequence ID" value="RTG81078.1"/>
    <property type="molecule type" value="Genomic_DNA"/>
</dbReference>
<dbReference type="PANTHER" id="PTHR45911">
    <property type="entry name" value="C2 DOMAIN-CONTAINING PROTEIN"/>
    <property type="match status" value="1"/>
</dbReference>
<dbReference type="Proteomes" id="UP000290809">
    <property type="component" value="Unassembled WGS sequence"/>
</dbReference>
<dbReference type="STRING" id="6184.A0A430Q0F9"/>
<evidence type="ECO:0000313" key="5">
    <source>
        <dbReference type="Proteomes" id="UP000290809"/>
    </source>
</evidence>
<comment type="caution">
    <text evidence="4">The sequence shown here is derived from an EMBL/GenBank/DDBJ whole genome shotgun (WGS) entry which is preliminary data.</text>
</comment>
<dbReference type="AlphaFoldDB" id="A0A430Q0F9"/>
<evidence type="ECO:0000313" key="4">
    <source>
        <dbReference type="EMBL" id="RTG81078.1"/>
    </source>
</evidence>
<evidence type="ECO:0000259" key="3">
    <source>
        <dbReference type="PROSITE" id="PS50004"/>
    </source>
</evidence>
<feature type="domain" description="C2" evidence="3">
    <location>
        <begin position="1"/>
        <end position="69"/>
    </location>
</feature>
<evidence type="ECO:0000256" key="1">
    <source>
        <dbReference type="ARBA" id="ARBA00022723"/>
    </source>
</evidence>
<dbReference type="Gene3D" id="2.60.40.150">
    <property type="entry name" value="C2 domain"/>
    <property type="match status" value="2"/>
</dbReference>
<keyword evidence="2" id="KW-0106">Calcium</keyword>
<dbReference type="InterPro" id="IPR035892">
    <property type="entry name" value="C2_domain_sf"/>
</dbReference>
<keyword evidence="1" id="KW-0479">Metal-binding</keyword>
<dbReference type="PANTHER" id="PTHR45911:SF4">
    <property type="entry name" value="MULTIPLE C2 AND TRANSMEMBRANE DOMAIN-CONTAINING PROTEIN"/>
    <property type="match status" value="1"/>
</dbReference>
<feature type="domain" description="C2" evidence="3">
    <location>
        <begin position="113"/>
        <end position="183"/>
    </location>
</feature>
<accession>A0A430Q0F9</accession>
<protein>
    <recommendedName>
        <fullName evidence="3">C2 domain-containing protein</fullName>
    </recommendedName>
</protein>
<evidence type="ECO:0000256" key="2">
    <source>
        <dbReference type="ARBA" id="ARBA00022837"/>
    </source>
</evidence>
<keyword evidence="5" id="KW-1185">Reference proteome</keyword>
<dbReference type="GO" id="GO:0016020">
    <property type="term" value="C:membrane"/>
    <property type="evidence" value="ECO:0007669"/>
    <property type="project" value="TreeGrafter"/>
</dbReference>
<proteinExistence type="predicted"/>
<sequence length="183" mass="20971">MRLIYTGKVVMHTKNPLWNERFEFRVRPGMRTVLQCEVFDDSHQNTNLLGRFYLDFSKIVLDWTTCFTLNNQDGRGHGELHILATMTGLFPISNATIPRTFSSDQLKLETDSIYGDLSKESISKSTLDQIAEYYAINRASNLPAKDRSGKSNVFCEIRLVNRVVRTFTAQKNANPAWNQAFVL</sequence>